<sequence length="103" mass="12137">MTLSIKNIKRIITAWKPSTFETYKKTFEKYGGSVNMHPDVVSYFMIHHDWKFDFFHYEKDGDIKGSYFLCNGKQIGIMARRSYPLSSDEVLIPFSPHARCFFP</sequence>
<proteinExistence type="predicted"/>
<dbReference type="InterPro" id="IPR009977">
    <property type="entry name" value="Mig-14"/>
</dbReference>
<comment type="caution">
    <text evidence="1">The sequence shown here is derived from an EMBL/GenBank/DDBJ whole genome shotgun (WGS) entry which is preliminary data.</text>
</comment>
<reference evidence="1" key="1">
    <citation type="submission" date="2019-10" db="EMBL/GenBank/DDBJ databases">
        <authorList>
            <consortium name="GenomeTrakr network: Whole genome sequencing for foodborne pathogen traceback"/>
        </authorList>
    </citation>
    <scope>NUCLEOTIDE SEQUENCE</scope>
    <source>
        <strain evidence="1">FSIS21925747</strain>
    </source>
</reference>
<accession>A0A629I3E2</accession>
<dbReference type="EMBL" id="AAMCDT010000097">
    <property type="protein sequence ID" value="EDF8542860.1"/>
    <property type="molecule type" value="Genomic_DNA"/>
</dbReference>
<organism evidence="1">
    <name type="scientific">Salmonella enterica</name>
    <name type="common">Salmonella choleraesuis</name>
    <dbReference type="NCBI Taxonomy" id="28901"/>
    <lineage>
        <taxon>Bacteria</taxon>
        <taxon>Pseudomonadati</taxon>
        <taxon>Pseudomonadota</taxon>
        <taxon>Gammaproteobacteria</taxon>
        <taxon>Enterobacterales</taxon>
        <taxon>Enterobacteriaceae</taxon>
        <taxon>Salmonella</taxon>
    </lineage>
</organism>
<name>A0A629I3E2_SALER</name>
<protein>
    <submittedName>
        <fullName evidence="1">Antimicrobial resistance protein Mig-14</fullName>
    </submittedName>
</protein>
<gene>
    <name evidence="1" type="ORF">GB974_24570</name>
</gene>
<dbReference type="AlphaFoldDB" id="A0A629I3E2"/>
<feature type="non-terminal residue" evidence="1">
    <location>
        <position position="103"/>
    </location>
</feature>
<evidence type="ECO:0000313" key="1">
    <source>
        <dbReference type="EMBL" id="EDF8542860.1"/>
    </source>
</evidence>
<dbReference type="Pfam" id="PF07395">
    <property type="entry name" value="Mig-14"/>
    <property type="match status" value="1"/>
</dbReference>